<evidence type="ECO:0000313" key="3">
    <source>
        <dbReference type="Proteomes" id="UP000823935"/>
    </source>
</evidence>
<dbReference type="GO" id="GO:0005524">
    <property type="term" value="F:ATP binding"/>
    <property type="evidence" value="ECO:0007669"/>
    <property type="project" value="UniProtKB-KW"/>
</dbReference>
<reference evidence="2" key="2">
    <citation type="journal article" date="2021" name="PeerJ">
        <title>Extensive microbial diversity within the chicken gut microbiome revealed by metagenomics and culture.</title>
        <authorList>
            <person name="Gilroy R."/>
            <person name="Ravi A."/>
            <person name="Getino M."/>
            <person name="Pursley I."/>
            <person name="Horton D.L."/>
            <person name="Alikhan N.F."/>
            <person name="Baker D."/>
            <person name="Gharbi K."/>
            <person name="Hall N."/>
            <person name="Watson M."/>
            <person name="Adriaenssens E.M."/>
            <person name="Foster-Nyarko E."/>
            <person name="Jarju S."/>
            <person name="Secka A."/>
            <person name="Antonio M."/>
            <person name="Oren A."/>
            <person name="Chaudhuri R.R."/>
            <person name="La Ragione R."/>
            <person name="Hildebrand F."/>
            <person name="Pallen M.J."/>
        </authorList>
    </citation>
    <scope>NUCLEOTIDE SEQUENCE</scope>
    <source>
        <strain evidence="2">CHK190-19873</strain>
    </source>
</reference>
<feature type="domain" description="AAA+ ATPase" evidence="1">
    <location>
        <begin position="130"/>
        <end position="268"/>
    </location>
</feature>
<evidence type="ECO:0000313" key="2">
    <source>
        <dbReference type="EMBL" id="HIS32961.1"/>
    </source>
</evidence>
<comment type="caution">
    <text evidence="2">The sequence shown here is derived from an EMBL/GenBank/DDBJ whole genome shotgun (WGS) entry which is preliminary data.</text>
</comment>
<proteinExistence type="predicted"/>
<reference evidence="2" key="1">
    <citation type="submission" date="2020-10" db="EMBL/GenBank/DDBJ databases">
        <authorList>
            <person name="Gilroy R."/>
        </authorList>
    </citation>
    <scope>NUCLEOTIDE SEQUENCE</scope>
    <source>
        <strain evidence="2">CHK190-19873</strain>
    </source>
</reference>
<dbReference type="AlphaFoldDB" id="A0A9D1EWK5"/>
<dbReference type="Gene3D" id="3.40.50.300">
    <property type="entry name" value="P-loop containing nucleotide triphosphate hydrolases"/>
    <property type="match status" value="1"/>
</dbReference>
<keyword evidence="2" id="KW-0067">ATP-binding</keyword>
<name>A0A9D1EWK5_9FIRM</name>
<keyword evidence="2" id="KW-0547">Nucleotide-binding</keyword>
<dbReference type="SUPFAM" id="SSF52540">
    <property type="entry name" value="P-loop containing nucleoside triphosphate hydrolases"/>
    <property type="match status" value="1"/>
</dbReference>
<evidence type="ECO:0000259" key="1">
    <source>
        <dbReference type="SMART" id="SM00382"/>
    </source>
</evidence>
<organism evidence="2 3">
    <name type="scientific">Candidatus Limivivens intestinipullorum</name>
    <dbReference type="NCBI Taxonomy" id="2840858"/>
    <lineage>
        <taxon>Bacteria</taxon>
        <taxon>Bacillati</taxon>
        <taxon>Bacillota</taxon>
        <taxon>Clostridia</taxon>
        <taxon>Lachnospirales</taxon>
        <taxon>Lachnospiraceae</taxon>
        <taxon>Lachnospiraceae incertae sedis</taxon>
        <taxon>Candidatus Limivivens</taxon>
    </lineage>
</organism>
<dbReference type="Gene3D" id="1.25.40.10">
    <property type="entry name" value="Tetratricopeptide repeat domain"/>
    <property type="match status" value="2"/>
</dbReference>
<dbReference type="Pfam" id="PF13424">
    <property type="entry name" value="TPR_12"/>
    <property type="match status" value="1"/>
</dbReference>
<accession>A0A9D1EWK5</accession>
<dbReference type="InterPro" id="IPR003593">
    <property type="entry name" value="AAA+_ATPase"/>
</dbReference>
<sequence length="678" mass="76687">MEKNIADKAARWLAEKETGKPIRECFGEAPFAYRDWLLIPGEKQNPRLPEGAEEEWNALLLDVFARTVAYRKPETVLWDRLERLAQTLRRTSEKEKGVALVLRDNQALFPPPPLIGREAELLEIHGILEAKGRLLLWGMAGIGKSALARAYGARYRDTYASILLIPCECGLRKALADDGLVNISGLRYLPRGKRAEQGWYLRKKLACLRESTDSRTLLILDNLDPKDPYLEKLQSLPCRLLITSRAGVPDSGLPQMRVTAVTDHLLSLFEAYAGQKATREEEPLILRLADTVYGNTLLIKNIAGQYRESGKSLQNFLEGADVSGPDLFGLSALSPKEQQLLREASLLPLFGIPLEEFARYASCASQSRVESLARRGLLEYSPAAGRISLHPLVKEQIRRLLKPDCSSCSAYLSAFARRLKGYWNFPAREKEGFRQQILSVLTALPEPKLCALDSLFVLADLLWQMGEWDAAEAYVRRLYRFCLDTVGAVHPLTAAAANLTASVFYNRGRFSQAALWHQKTWEAYAPIPDKEPFYEALYLVKYSRCFRWQGEDKTADACLNQAERIYENAIQEEANPEKYQCALVNYYIERCRQNREQNRPANALSWCEKADALSKKLGGRPATRAYLLHDAALLLRKLGEPEKSLDRINEAMVCARLALSPESPEFLEISRDWKKMNS</sequence>
<dbReference type="SMART" id="SM00382">
    <property type="entry name" value="AAA"/>
    <property type="match status" value="1"/>
</dbReference>
<dbReference type="InterPro" id="IPR011990">
    <property type="entry name" value="TPR-like_helical_dom_sf"/>
</dbReference>
<dbReference type="EMBL" id="DVIQ01000108">
    <property type="protein sequence ID" value="HIS32961.1"/>
    <property type="molecule type" value="Genomic_DNA"/>
</dbReference>
<dbReference type="InterPro" id="IPR027417">
    <property type="entry name" value="P-loop_NTPase"/>
</dbReference>
<dbReference type="Proteomes" id="UP000823935">
    <property type="component" value="Unassembled WGS sequence"/>
</dbReference>
<dbReference type="SUPFAM" id="SSF48452">
    <property type="entry name" value="TPR-like"/>
    <property type="match status" value="2"/>
</dbReference>
<gene>
    <name evidence="2" type="ORF">IAB44_15655</name>
</gene>
<protein>
    <submittedName>
        <fullName evidence="2">ATP-binding protein</fullName>
    </submittedName>
</protein>